<reference evidence="1" key="1">
    <citation type="submission" date="2023-05" db="EMBL/GenBank/DDBJ databases">
        <title>Comparative genomics of Bacillaceae isolates and their secondary metabolite potential.</title>
        <authorList>
            <person name="Song L."/>
            <person name="Nielsen L.J."/>
            <person name="Mohite O."/>
            <person name="Xu X."/>
            <person name="Weber T."/>
            <person name="Kovacs A.T."/>
        </authorList>
    </citation>
    <scope>NUCLEOTIDE SEQUENCE</scope>
    <source>
        <strain evidence="1">LY1</strain>
    </source>
</reference>
<accession>A0AAX3WS63</accession>
<evidence type="ECO:0000313" key="1">
    <source>
        <dbReference type="EMBL" id="WHY50069.1"/>
    </source>
</evidence>
<organism evidence="1 2">
    <name type="scientific">Lysinibacillus pakistanensis</name>
    <dbReference type="NCBI Taxonomy" id="759811"/>
    <lineage>
        <taxon>Bacteria</taxon>
        <taxon>Bacillati</taxon>
        <taxon>Bacillota</taxon>
        <taxon>Bacilli</taxon>
        <taxon>Bacillales</taxon>
        <taxon>Bacillaceae</taxon>
        <taxon>Lysinibacillus</taxon>
    </lineage>
</organism>
<proteinExistence type="predicted"/>
<protein>
    <recommendedName>
        <fullName evidence="3">DUF3992 domain-containing protein</fullName>
    </recommendedName>
</protein>
<evidence type="ECO:0000313" key="2">
    <source>
        <dbReference type="Proteomes" id="UP001178322"/>
    </source>
</evidence>
<dbReference type="AlphaFoldDB" id="A0AAX3WS63"/>
<name>A0AAX3WS63_9BACI</name>
<evidence type="ECO:0008006" key="3">
    <source>
        <dbReference type="Google" id="ProtNLM"/>
    </source>
</evidence>
<gene>
    <name evidence="1" type="ORF">QNH24_17275</name>
</gene>
<dbReference type="Proteomes" id="UP001178322">
    <property type="component" value="Chromosome"/>
</dbReference>
<dbReference type="RefSeq" id="WP_283868766.1">
    <property type="nucleotide sequence ID" value="NZ_CP126101.1"/>
</dbReference>
<dbReference type="EMBL" id="CP126101">
    <property type="protein sequence ID" value="WHY50069.1"/>
    <property type="molecule type" value="Genomic_DNA"/>
</dbReference>
<sequence>MSCRGCNQGGHHGNKCDDFCCEKSKCLFRFKVPCQKVDMNGMVPPPNGGGQVHELYLASDEAQPPNGQFIGLGTTSATFPRSSVVIPQNATIVGMVFSIRNNTLPANATASAEIVLSRSCAFSDSLISTGVIATVTGPSSTDIRNCCASTTANLPVNKCDLLSVRITATGGGALQEGVAVTILYTVP</sequence>